<sequence length="206" mass="22746">MTMRTTLNRLRRKWLRRWIWQPVFGEAQGGRLLPHTRISSASVIEHEDKLKLGDNVFIGAFNFIEASGGITIEEGVQITSHSAIVTHSSHRSQRLLGPAYVTFPVPDGGERPGWISGPIHIGAYSFVGPHCLIEANTRIGRGTLVCAGSFVRGTFPDFAILEGRPARVVGDSRRADERALVRFPELQVLYDAWAVAPAPIDLEGPR</sequence>
<gene>
    <name evidence="1" type="ORF">LPC04_21895</name>
</gene>
<keyword evidence="1" id="KW-0808">Transferase</keyword>
<dbReference type="Gene3D" id="2.160.10.10">
    <property type="entry name" value="Hexapeptide repeat proteins"/>
    <property type="match status" value="1"/>
</dbReference>
<proteinExistence type="predicted"/>
<dbReference type="InterPro" id="IPR011004">
    <property type="entry name" value="Trimer_LpxA-like_sf"/>
</dbReference>
<keyword evidence="2" id="KW-1185">Reference proteome</keyword>
<dbReference type="EMBL" id="JAJLJH010000008">
    <property type="protein sequence ID" value="MCK9688369.1"/>
    <property type="molecule type" value="Genomic_DNA"/>
</dbReference>
<dbReference type="PANTHER" id="PTHR23416:SF78">
    <property type="entry name" value="LIPOPOLYSACCHARIDE BIOSYNTHESIS O-ACETYL TRANSFERASE WBBJ-RELATED"/>
    <property type="match status" value="1"/>
</dbReference>
<dbReference type="GO" id="GO:0016746">
    <property type="term" value="F:acyltransferase activity"/>
    <property type="evidence" value="ECO:0007669"/>
    <property type="project" value="UniProtKB-KW"/>
</dbReference>
<accession>A0A9X2C3K3</accession>
<dbReference type="PANTHER" id="PTHR23416">
    <property type="entry name" value="SIALIC ACID SYNTHASE-RELATED"/>
    <property type="match status" value="1"/>
</dbReference>
<keyword evidence="1" id="KW-0012">Acyltransferase</keyword>
<organism evidence="1 2">
    <name type="scientific">Scleromatobacter humisilvae</name>
    <dbReference type="NCBI Taxonomy" id="2897159"/>
    <lineage>
        <taxon>Bacteria</taxon>
        <taxon>Pseudomonadati</taxon>
        <taxon>Pseudomonadota</taxon>
        <taxon>Betaproteobacteria</taxon>
        <taxon>Burkholderiales</taxon>
        <taxon>Sphaerotilaceae</taxon>
        <taxon>Scleromatobacter</taxon>
    </lineage>
</organism>
<name>A0A9X2C3K3_9BURK</name>
<dbReference type="AlphaFoldDB" id="A0A9X2C3K3"/>
<dbReference type="InterPro" id="IPR051159">
    <property type="entry name" value="Hexapeptide_acetyltransf"/>
</dbReference>
<dbReference type="Proteomes" id="UP001139353">
    <property type="component" value="Unassembled WGS sequence"/>
</dbReference>
<evidence type="ECO:0000313" key="2">
    <source>
        <dbReference type="Proteomes" id="UP001139353"/>
    </source>
</evidence>
<reference evidence="1" key="1">
    <citation type="submission" date="2021-11" db="EMBL/GenBank/DDBJ databases">
        <title>BS-T2-15 a new species belonging to the Comamonadaceae family isolated from the soil of a French oak forest.</title>
        <authorList>
            <person name="Mieszkin S."/>
            <person name="Alain K."/>
        </authorList>
    </citation>
    <scope>NUCLEOTIDE SEQUENCE</scope>
    <source>
        <strain evidence="1">BS-T2-15</strain>
    </source>
</reference>
<protein>
    <submittedName>
        <fullName evidence="1">Acyltransferase</fullName>
    </submittedName>
</protein>
<comment type="caution">
    <text evidence="1">The sequence shown here is derived from an EMBL/GenBank/DDBJ whole genome shotgun (WGS) entry which is preliminary data.</text>
</comment>
<dbReference type="RefSeq" id="WP_275684411.1">
    <property type="nucleotide sequence ID" value="NZ_JAJLJH010000008.1"/>
</dbReference>
<dbReference type="SUPFAM" id="SSF51161">
    <property type="entry name" value="Trimeric LpxA-like enzymes"/>
    <property type="match status" value="1"/>
</dbReference>
<evidence type="ECO:0000313" key="1">
    <source>
        <dbReference type="EMBL" id="MCK9688369.1"/>
    </source>
</evidence>
<dbReference type="CDD" id="cd04647">
    <property type="entry name" value="LbH_MAT_like"/>
    <property type="match status" value="1"/>
</dbReference>